<feature type="transmembrane region" description="Helical" evidence="8">
    <location>
        <begin position="61"/>
        <end position="80"/>
    </location>
</feature>
<dbReference type="InterPro" id="IPR046401">
    <property type="entry name" value="FITM1/2"/>
</dbReference>
<evidence type="ECO:0000256" key="2">
    <source>
        <dbReference type="ARBA" id="ARBA00022692"/>
    </source>
</evidence>
<dbReference type="InterPro" id="IPR019388">
    <property type="entry name" value="FIT"/>
</dbReference>
<accession>A0AAV4NC35</accession>
<dbReference type="GO" id="GO:0010945">
    <property type="term" value="F:coenzyme A diphosphatase activity"/>
    <property type="evidence" value="ECO:0007669"/>
    <property type="project" value="InterPro"/>
</dbReference>
<keyword evidence="7 8" id="KW-0472">Membrane</keyword>
<dbReference type="GO" id="GO:0005789">
    <property type="term" value="C:endoplasmic reticulum membrane"/>
    <property type="evidence" value="ECO:0007669"/>
    <property type="project" value="UniProtKB-SubCell"/>
</dbReference>
<evidence type="ECO:0000313" key="10">
    <source>
        <dbReference type="Proteomes" id="UP001054945"/>
    </source>
</evidence>
<comment type="caution">
    <text evidence="9">The sequence shown here is derived from an EMBL/GenBank/DDBJ whole genome shotgun (WGS) entry which is preliminary data.</text>
</comment>
<keyword evidence="6" id="KW-0443">Lipid metabolism</keyword>
<comment type="subcellular location">
    <subcellularLocation>
        <location evidence="1">Endoplasmic reticulum membrane</location>
        <topology evidence="1">Multi-pass membrane protein</topology>
    </subcellularLocation>
</comment>
<dbReference type="Pfam" id="PF10261">
    <property type="entry name" value="FIT"/>
    <property type="match status" value="2"/>
</dbReference>
<evidence type="ECO:0000256" key="3">
    <source>
        <dbReference type="ARBA" id="ARBA00022801"/>
    </source>
</evidence>
<dbReference type="PANTHER" id="PTHR23129">
    <property type="entry name" value="ACYL-COENZYME A DIPHOSPHATASE FITM2"/>
    <property type="match status" value="1"/>
</dbReference>
<evidence type="ECO:0000256" key="1">
    <source>
        <dbReference type="ARBA" id="ARBA00004477"/>
    </source>
</evidence>
<feature type="transmembrane region" description="Helical" evidence="8">
    <location>
        <begin position="247"/>
        <end position="270"/>
    </location>
</feature>
<organism evidence="9 10">
    <name type="scientific">Caerostris extrusa</name>
    <name type="common">Bark spider</name>
    <name type="synonym">Caerostris bankana</name>
    <dbReference type="NCBI Taxonomy" id="172846"/>
    <lineage>
        <taxon>Eukaryota</taxon>
        <taxon>Metazoa</taxon>
        <taxon>Ecdysozoa</taxon>
        <taxon>Arthropoda</taxon>
        <taxon>Chelicerata</taxon>
        <taxon>Arachnida</taxon>
        <taxon>Araneae</taxon>
        <taxon>Araneomorphae</taxon>
        <taxon>Entelegynae</taxon>
        <taxon>Araneoidea</taxon>
        <taxon>Araneidae</taxon>
        <taxon>Caerostris</taxon>
    </lineage>
</organism>
<protein>
    <submittedName>
        <fullName evidence="9">Fat storage-inducing transmembrane protein</fullName>
    </submittedName>
</protein>
<evidence type="ECO:0000256" key="5">
    <source>
        <dbReference type="ARBA" id="ARBA00022989"/>
    </source>
</evidence>
<gene>
    <name evidence="9" type="primary">Fitm</name>
    <name evidence="9" type="ORF">CEXT_724271</name>
</gene>
<keyword evidence="5 8" id="KW-1133">Transmembrane helix</keyword>
<dbReference type="EMBL" id="BPLR01020659">
    <property type="protein sequence ID" value="GIX81221.1"/>
    <property type="molecule type" value="Genomic_DNA"/>
</dbReference>
<keyword evidence="3" id="KW-0378">Hydrolase</keyword>
<dbReference type="PANTHER" id="PTHR23129:SF0">
    <property type="entry name" value="ACYL-COENZYME A DIPHOSPHATASE FITM2"/>
    <property type="match status" value="1"/>
</dbReference>
<keyword evidence="4" id="KW-0256">Endoplasmic reticulum</keyword>
<feature type="transmembrane region" description="Helical" evidence="8">
    <location>
        <begin position="100"/>
        <end position="119"/>
    </location>
</feature>
<dbReference type="AlphaFoldDB" id="A0AAV4NC35"/>
<evidence type="ECO:0000256" key="7">
    <source>
        <dbReference type="ARBA" id="ARBA00023136"/>
    </source>
</evidence>
<evidence type="ECO:0000313" key="9">
    <source>
        <dbReference type="EMBL" id="GIX81221.1"/>
    </source>
</evidence>
<dbReference type="GO" id="GO:0008654">
    <property type="term" value="P:phospholipid biosynthetic process"/>
    <property type="evidence" value="ECO:0007669"/>
    <property type="project" value="TreeGrafter"/>
</dbReference>
<proteinExistence type="inferred from homology"/>
<evidence type="ECO:0000256" key="6">
    <source>
        <dbReference type="ARBA" id="ARBA00023098"/>
    </source>
</evidence>
<feature type="transmembrane region" description="Helical" evidence="8">
    <location>
        <begin position="277"/>
        <end position="295"/>
    </location>
</feature>
<dbReference type="HAMAP" id="MF_03230">
    <property type="entry name" value="FITM2"/>
    <property type="match status" value="1"/>
</dbReference>
<dbReference type="GO" id="GO:0034389">
    <property type="term" value="P:lipid droplet organization"/>
    <property type="evidence" value="ECO:0007669"/>
    <property type="project" value="InterPro"/>
</dbReference>
<evidence type="ECO:0000256" key="8">
    <source>
        <dbReference type="SAM" id="Phobius"/>
    </source>
</evidence>
<evidence type="ECO:0000256" key="4">
    <source>
        <dbReference type="ARBA" id="ARBA00022824"/>
    </source>
</evidence>
<keyword evidence="10" id="KW-1185">Reference proteome</keyword>
<name>A0AAV4NC35_CAEEX</name>
<sequence length="329" mass="37550">MGGVKRQSTARELKWQNFQAKKAGAAGKKPLPDPTTLKNVLVMLVMHVCRKIVLFETEIKITIYLGALVCGSLVGDFAPLPRTYFSRKTNMFNYYFVKWGWAWTLLSVSAFLGLTSYVYCCGDVERIKKHFYRLLIGTVTWFCFTKSFILIESLTIGCYSPKYNTKAGCLAGGSTWKGFDISGHAFLLIYCSLLIAEEAKSIRGWERIGDLIRNEEFDEESPLKPLTENQLEHLKEHYSKLTPYVRGAFICLTLFAILWDVMLVATIMYFHSMIQKVVGGVLAILVWYFTYKWWFKKTTLSPGLPGQGCFKYSEQLSPSKKACVHTIFQ</sequence>
<reference evidence="9 10" key="1">
    <citation type="submission" date="2021-06" db="EMBL/GenBank/DDBJ databases">
        <title>Caerostris extrusa draft genome.</title>
        <authorList>
            <person name="Kono N."/>
            <person name="Arakawa K."/>
        </authorList>
    </citation>
    <scope>NUCLEOTIDE SEQUENCE [LARGE SCALE GENOMIC DNA]</scope>
</reference>
<keyword evidence="2 8" id="KW-0812">Transmembrane</keyword>
<feature type="transmembrane region" description="Helical" evidence="8">
    <location>
        <begin position="131"/>
        <end position="151"/>
    </location>
</feature>
<dbReference type="GO" id="GO:0019915">
    <property type="term" value="P:lipid storage"/>
    <property type="evidence" value="ECO:0007669"/>
    <property type="project" value="InterPro"/>
</dbReference>
<dbReference type="Proteomes" id="UP001054945">
    <property type="component" value="Unassembled WGS sequence"/>
</dbReference>